<dbReference type="PANTHER" id="PTHR21087:SF16">
    <property type="entry name" value="SHIKIMATE KINASE 1, CHLOROPLASTIC"/>
    <property type="match status" value="1"/>
</dbReference>
<dbReference type="InterPro" id="IPR031322">
    <property type="entry name" value="Shikimate/glucono_kinase"/>
</dbReference>
<comment type="caution">
    <text evidence="12">The sequence shown here is derived from an EMBL/GenBank/DDBJ whole genome shotgun (WGS) entry which is preliminary data.</text>
</comment>
<feature type="binding site" evidence="11">
    <location>
        <position position="154"/>
    </location>
    <ligand>
        <name>substrate</name>
    </ligand>
</feature>
<dbReference type="EMBL" id="QFPW01000014">
    <property type="protein sequence ID" value="PZQ47947.1"/>
    <property type="molecule type" value="Genomic_DNA"/>
</dbReference>
<dbReference type="Proteomes" id="UP000249185">
    <property type="component" value="Unassembled WGS sequence"/>
</dbReference>
<dbReference type="PANTHER" id="PTHR21087">
    <property type="entry name" value="SHIKIMATE KINASE"/>
    <property type="match status" value="1"/>
</dbReference>
<feature type="binding site" evidence="11">
    <location>
        <position position="33"/>
    </location>
    <ligand>
        <name>Mg(2+)</name>
        <dbReference type="ChEBI" id="CHEBI:18420"/>
    </ligand>
</feature>
<comment type="subunit">
    <text evidence="11">Monomer.</text>
</comment>
<comment type="similarity">
    <text evidence="2 11">Belongs to the shikimate kinase family.</text>
</comment>
<evidence type="ECO:0000256" key="10">
    <source>
        <dbReference type="ARBA" id="ARBA00048567"/>
    </source>
</evidence>
<dbReference type="InterPro" id="IPR000623">
    <property type="entry name" value="Shikimate_kinase/TSH1"/>
</dbReference>
<keyword evidence="11" id="KW-0460">Magnesium</keyword>
<organism evidence="12 13">
    <name type="scientific">Rhodovulum sulfidophilum</name>
    <name type="common">Rhodobacter sulfidophilus</name>
    <dbReference type="NCBI Taxonomy" id="35806"/>
    <lineage>
        <taxon>Bacteria</taxon>
        <taxon>Pseudomonadati</taxon>
        <taxon>Pseudomonadota</taxon>
        <taxon>Alphaproteobacteria</taxon>
        <taxon>Rhodobacterales</taxon>
        <taxon>Paracoccaceae</taxon>
        <taxon>Rhodovulum</taxon>
    </lineage>
</organism>
<dbReference type="GO" id="GO:0009423">
    <property type="term" value="P:chorismate biosynthetic process"/>
    <property type="evidence" value="ECO:0007669"/>
    <property type="project" value="UniProtKB-UniRule"/>
</dbReference>
<comment type="cofactor">
    <cofactor evidence="11">
        <name>Mg(2+)</name>
        <dbReference type="ChEBI" id="CHEBI:18420"/>
    </cofactor>
    <text evidence="11">Binds 1 Mg(2+) ion per subunit.</text>
</comment>
<keyword evidence="9 11" id="KW-0057">Aromatic amino acid biosynthesis</keyword>
<keyword evidence="7 11" id="KW-0418">Kinase</keyword>
<dbReference type="GO" id="GO:0004765">
    <property type="term" value="F:shikimate kinase activity"/>
    <property type="evidence" value="ECO:0007669"/>
    <property type="project" value="UniProtKB-UniRule"/>
</dbReference>
<comment type="subcellular location">
    <subcellularLocation>
        <location evidence="11">Cytoplasm</location>
    </subcellularLocation>
</comment>
<keyword evidence="6 11" id="KW-0547">Nucleotide-binding</keyword>
<keyword evidence="11" id="KW-0963">Cytoplasm</keyword>
<dbReference type="CDD" id="cd00464">
    <property type="entry name" value="SK"/>
    <property type="match status" value="1"/>
</dbReference>
<evidence type="ECO:0000256" key="11">
    <source>
        <dbReference type="HAMAP-Rule" id="MF_00109"/>
    </source>
</evidence>
<comment type="pathway">
    <text evidence="1 11">Metabolic intermediate biosynthesis; chorismate biosynthesis; chorismate from D-erythrose 4-phosphate and phosphoenolpyruvate: step 5/7.</text>
</comment>
<dbReference type="PRINTS" id="PR01100">
    <property type="entry name" value="SHIKIMTKNASE"/>
</dbReference>
<accession>A0A2W5PT82</accession>
<evidence type="ECO:0000313" key="12">
    <source>
        <dbReference type="EMBL" id="PZQ47947.1"/>
    </source>
</evidence>
<dbReference type="InterPro" id="IPR023000">
    <property type="entry name" value="Shikimate_kinase_CS"/>
</dbReference>
<dbReference type="GO" id="GO:0005524">
    <property type="term" value="F:ATP binding"/>
    <property type="evidence" value="ECO:0007669"/>
    <property type="project" value="UniProtKB-UniRule"/>
</dbReference>
<evidence type="ECO:0000256" key="4">
    <source>
        <dbReference type="ARBA" id="ARBA00022605"/>
    </source>
</evidence>
<sequence>MMEGPAGLQELDPETPRLRRPLVLVGLMGAGKTSVGKRLAALLGVGFVDSDVEIERAAGMTIPEIFAKLGEPAFRDGERRVIARLLTERPGVLATGGGAFGDARTRAAVAERGTSVWLRADLDLLWDRVRDKPGRPLLQAADPKAVLADLLTRRYPVYGLADVTVDSRRGATHEWMARDILRAVRERDAARPGHAPTFEERGA</sequence>
<evidence type="ECO:0000256" key="5">
    <source>
        <dbReference type="ARBA" id="ARBA00022679"/>
    </source>
</evidence>
<comment type="caution">
    <text evidence="11">Lacks conserved residue(s) required for the propagation of feature annotation.</text>
</comment>
<protein>
    <recommendedName>
        <fullName evidence="3 11">Shikimate kinase</fullName>
        <shortName evidence="11">SK</shortName>
        <ecNumber evidence="3 11">2.7.1.71</ecNumber>
    </recommendedName>
</protein>
<evidence type="ECO:0000313" key="13">
    <source>
        <dbReference type="Proteomes" id="UP000249185"/>
    </source>
</evidence>
<dbReference type="GO" id="GO:0008652">
    <property type="term" value="P:amino acid biosynthetic process"/>
    <property type="evidence" value="ECO:0007669"/>
    <property type="project" value="UniProtKB-KW"/>
</dbReference>
<keyword evidence="8 11" id="KW-0067">ATP-binding</keyword>
<name>A0A2W5PT82_RHOSU</name>
<evidence type="ECO:0000256" key="1">
    <source>
        <dbReference type="ARBA" id="ARBA00004842"/>
    </source>
</evidence>
<evidence type="ECO:0000256" key="9">
    <source>
        <dbReference type="ARBA" id="ARBA00023141"/>
    </source>
</evidence>
<feature type="binding site" evidence="11">
    <location>
        <position position="75"/>
    </location>
    <ligand>
        <name>substrate</name>
    </ligand>
</feature>
<evidence type="ECO:0000256" key="3">
    <source>
        <dbReference type="ARBA" id="ARBA00012154"/>
    </source>
</evidence>
<proteinExistence type="inferred from homology"/>
<dbReference type="UniPathway" id="UPA00053">
    <property type="reaction ID" value="UER00088"/>
</dbReference>
<gene>
    <name evidence="11" type="primary">aroK</name>
    <name evidence="12" type="ORF">DI556_15735</name>
</gene>
<dbReference type="PROSITE" id="PS01128">
    <property type="entry name" value="SHIKIMATE_KINASE"/>
    <property type="match status" value="1"/>
</dbReference>
<dbReference type="SUPFAM" id="SSF52540">
    <property type="entry name" value="P-loop containing nucleoside triphosphate hydrolases"/>
    <property type="match status" value="1"/>
</dbReference>
<evidence type="ECO:0000256" key="2">
    <source>
        <dbReference type="ARBA" id="ARBA00006997"/>
    </source>
</evidence>
<keyword evidence="11" id="KW-0479">Metal-binding</keyword>
<dbReference type="GO" id="GO:0009073">
    <property type="term" value="P:aromatic amino acid family biosynthetic process"/>
    <property type="evidence" value="ECO:0007669"/>
    <property type="project" value="UniProtKB-KW"/>
</dbReference>
<reference evidence="12 13" key="1">
    <citation type="submission" date="2017-08" db="EMBL/GenBank/DDBJ databases">
        <title>Infants hospitalized years apart are colonized by the same room-sourced microbial strains.</title>
        <authorList>
            <person name="Brooks B."/>
            <person name="Olm M.R."/>
            <person name="Firek B.A."/>
            <person name="Baker R."/>
            <person name="Thomas B.C."/>
            <person name="Morowitz M.J."/>
            <person name="Banfield J.F."/>
        </authorList>
    </citation>
    <scope>NUCLEOTIDE SEQUENCE [LARGE SCALE GENOMIC DNA]</scope>
    <source>
        <strain evidence="12">S2_005_002_R2_34</strain>
    </source>
</reference>
<feature type="binding site" evidence="11">
    <location>
        <position position="51"/>
    </location>
    <ligand>
        <name>substrate</name>
    </ligand>
</feature>
<dbReference type="AlphaFoldDB" id="A0A2W5PT82"/>
<dbReference type="Pfam" id="PF01202">
    <property type="entry name" value="SKI"/>
    <property type="match status" value="1"/>
</dbReference>
<feature type="binding site" evidence="11">
    <location>
        <position position="135"/>
    </location>
    <ligand>
        <name>ATP</name>
        <dbReference type="ChEBI" id="CHEBI:30616"/>
    </ligand>
</feature>
<dbReference type="Gene3D" id="3.40.50.300">
    <property type="entry name" value="P-loop containing nucleotide triphosphate hydrolases"/>
    <property type="match status" value="1"/>
</dbReference>
<dbReference type="NCBIfam" id="NF010552">
    <property type="entry name" value="PRK13946.1"/>
    <property type="match status" value="1"/>
</dbReference>
<keyword evidence="4 11" id="KW-0028">Amino-acid biosynthesis</keyword>
<comment type="function">
    <text evidence="11">Catalyzes the specific phosphorylation of the 3-hydroxyl group of shikimic acid using ATP as a cosubstrate.</text>
</comment>
<feature type="binding site" evidence="11">
    <location>
        <begin position="29"/>
        <end position="34"/>
    </location>
    <ligand>
        <name>ATP</name>
        <dbReference type="ChEBI" id="CHEBI:30616"/>
    </ligand>
</feature>
<feature type="binding site" evidence="11">
    <location>
        <position position="97"/>
    </location>
    <ligand>
        <name>substrate</name>
    </ligand>
</feature>
<dbReference type="EC" id="2.7.1.71" evidence="3 11"/>
<keyword evidence="5 11" id="KW-0808">Transferase</keyword>
<dbReference type="InterPro" id="IPR027417">
    <property type="entry name" value="P-loop_NTPase"/>
</dbReference>
<dbReference type="HAMAP" id="MF_00109">
    <property type="entry name" value="Shikimate_kinase"/>
    <property type="match status" value="1"/>
</dbReference>
<evidence type="ECO:0000256" key="6">
    <source>
        <dbReference type="ARBA" id="ARBA00022741"/>
    </source>
</evidence>
<evidence type="ECO:0000256" key="7">
    <source>
        <dbReference type="ARBA" id="ARBA00022777"/>
    </source>
</evidence>
<dbReference type="GO" id="GO:0005829">
    <property type="term" value="C:cytosol"/>
    <property type="evidence" value="ECO:0007669"/>
    <property type="project" value="TreeGrafter"/>
</dbReference>
<dbReference type="GO" id="GO:0000287">
    <property type="term" value="F:magnesium ion binding"/>
    <property type="evidence" value="ECO:0007669"/>
    <property type="project" value="UniProtKB-UniRule"/>
</dbReference>
<evidence type="ECO:0000256" key="8">
    <source>
        <dbReference type="ARBA" id="ARBA00022840"/>
    </source>
</evidence>
<comment type="catalytic activity">
    <reaction evidence="10 11">
        <text>shikimate + ATP = 3-phosphoshikimate + ADP + H(+)</text>
        <dbReference type="Rhea" id="RHEA:13121"/>
        <dbReference type="ChEBI" id="CHEBI:15378"/>
        <dbReference type="ChEBI" id="CHEBI:30616"/>
        <dbReference type="ChEBI" id="CHEBI:36208"/>
        <dbReference type="ChEBI" id="CHEBI:145989"/>
        <dbReference type="ChEBI" id="CHEBI:456216"/>
        <dbReference type="EC" id="2.7.1.71"/>
    </reaction>
</comment>